<dbReference type="EMBL" id="CP066786">
    <property type="protein sequence ID" value="QQM28801.1"/>
    <property type="molecule type" value="Genomic_DNA"/>
</dbReference>
<feature type="compositionally biased region" description="Basic and acidic residues" evidence="3">
    <location>
        <begin position="57"/>
        <end position="67"/>
    </location>
</feature>
<dbReference type="KEGG" id="mlut:JET14_10535"/>
<gene>
    <name evidence="4" type="ORF">JET14_10535</name>
</gene>
<dbReference type="NCBIfam" id="NF005214">
    <property type="entry name" value="PRK06701.1"/>
    <property type="match status" value="1"/>
</dbReference>
<dbReference type="PANTHER" id="PTHR48107:SF16">
    <property type="entry name" value="NADPH-DEPENDENT ALDEHYDE REDUCTASE 1, CHLOROPLASTIC"/>
    <property type="match status" value="1"/>
</dbReference>
<accession>A0A7T7HGK9</accession>
<evidence type="ECO:0000256" key="2">
    <source>
        <dbReference type="ARBA" id="ARBA00023002"/>
    </source>
</evidence>
<sequence>MTTDQSSRQTSERTADRQRDIQDEIHERDRREASAGEDGAMQAGARHYPVPPMPEQRLSKPGEEHELEPRPMYDAPFYKGSEKLKDKVAIITGGDSGIGRAVAIFYAREGADIVVSYLSEDTDAEETKRAVEAEGRRCILSRGDVADLAYCQSLVDEAVSELGKLDILVNNAGFQVHANEIEDLSAEHFDQTMKTNLYGLYNMCKVAVPRMGKGGAIVNSGSVVGLHGKAQLLDYSITKGGIHAFTRSLASSLIPRGIRVNAVAPGPVWTPLNPSDREAEDVAQFGGSVPMKRPAQPEELAPAYVFLASAHTSSYITGEVLPVTGGG</sequence>
<dbReference type="AlphaFoldDB" id="A0A7T7HGK9"/>
<keyword evidence="2" id="KW-0560">Oxidoreductase</keyword>
<dbReference type="PRINTS" id="PR00080">
    <property type="entry name" value="SDRFAMILY"/>
</dbReference>
<proteinExistence type="inferred from homology"/>
<organism evidence="4 5">
    <name type="scientific">Martelella lutilitoris</name>
    <dbReference type="NCBI Taxonomy" id="2583532"/>
    <lineage>
        <taxon>Bacteria</taxon>
        <taxon>Pseudomonadati</taxon>
        <taxon>Pseudomonadota</taxon>
        <taxon>Alphaproteobacteria</taxon>
        <taxon>Hyphomicrobiales</taxon>
        <taxon>Aurantimonadaceae</taxon>
        <taxon>Martelella</taxon>
    </lineage>
</organism>
<dbReference type="PANTHER" id="PTHR48107">
    <property type="entry name" value="NADPH-DEPENDENT ALDEHYDE REDUCTASE-LIKE PROTEIN, CHLOROPLASTIC-RELATED"/>
    <property type="match status" value="1"/>
</dbReference>
<dbReference type="InterPro" id="IPR020904">
    <property type="entry name" value="Sc_DH/Rdtase_CS"/>
</dbReference>
<name>A0A7T7HGK9_9HYPH</name>
<comment type="similarity">
    <text evidence="1">Belongs to the short-chain dehydrogenases/reductases (SDR) family.</text>
</comment>
<dbReference type="Pfam" id="PF13561">
    <property type="entry name" value="adh_short_C2"/>
    <property type="match status" value="1"/>
</dbReference>
<dbReference type="Proteomes" id="UP000596083">
    <property type="component" value="Chromosome"/>
</dbReference>
<dbReference type="FunFam" id="3.40.50.720:FF:000084">
    <property type="entry name" value="Short-chain dehydrogenase reductase"/>
    <property type="match status" value="1"/>
</dbReference>
<feature type="compositionally biased region" description="Basic and acidic residues" evidence="3">
    <location>
        <begin position="10"/>
        <end position="34"/>
    </location>
</feature>
<dbReference type="InterPro" id="IPR002347">
    <property type="entry name" value="SDR_fam"/>
</dbReference>
<evidence type="ECO:0000256" key="1">
    <source>
        <dbReference type="ARBA" id="ARBA00006484"/>
    </source>
</evidence>
<dbReference type="GO" id="GO:0016614">
    <property type="term" value="F:oxidoreductase activity, acting on CH-OH group of donors"/>
    <property type="evidence" value="ECO:0007669"/>
    <property type="project" value="UniProtKB-ARBA"/>
</dbReference>
<dbReference type="SUPFAM" id="SSF51735">
    <property type="entry name" value="NAD(P)-binding Rossmann-fold domains"/>
    <property type="match status" value="1"/>
</dbReference>
<dbReference type="PRINTS" id="PR00081">
    <property type="entry name" value="GDHRDH"/>
</dbReference>
<protein>
    <submittedName>
        <fullName evidence="4">SDR family oxidoreductase</fullName>
    </submittedName>
</protein>
<dbReference type="InterPro" id="IPR036291">
    <property type="entry name" value="NAD(P)-bd_dom_sf"/>
</dbReference>
<reference evidence="4 5" key="1">
    <citation type="submission" date="2020-12" db="EMBL/GenBank/DDBJ databases">
        <authorList>
            <person name="Zheng R.K."/>
            <person name="Sun C.M."/>
        </authorList>
    </citation>
    <scope>NUCLEOTIDE SEQUENCE [LARGE SCALE GENOMIC DNA]</scope>
    <source>
        <strain evidence="4 5">ZRK001</strain>
    </source>
</reference>
<evidence type="ECO:0000313" key="5">
    <source>
        <dbReference type="Proteomes" id="UP000596083"/>
    </source>
</evidence>
<dbReference type="Gene3D" id="3.40.50.720">
    <property type="entry name" value="NAD(P)-binding Rossmann-like Domain"/>
    <property type="match status" value="1"/>
</dbReference>
<feature type="region of interest" description="Disordered" evidence="3">
    <location>
        <begin position="1"/>
        <end position="67"/>
    </location>
</feature>
<evidence type="ECO:0000256" key="3">
    <source>
        <dbReference type="SAM" id="MobiDB-lite"/>
    </source>
</evidence>
<evidence type="ECO:0000313" key="4">
    <source>
        <dbReference type="EMBL" id="QQM28801.1"/>
    </source>
</evidence>
<dbReference type="RefSeq" id="WP_200333405.1">
    <property type="nucleotide sequence ID" value="NZ_CP066786.1"/>
</dbReference>
<dbReference type="PROSITE" id="PS00061">
    <property type="entry name" value="ADH_SHORT"/>
    <property type="match status" value="1"/>
</dbReference>